<accession>A0ABD1YWY5</accession>
<evidence type="ECO:0000313" key="1">
    <source>
        <dbReference type="EMBL" id="KAL2635061.1"/>
    </source>
</evidence>
<name>A0ABD1YWY5_9MARC</name>
<gene>
    <name evidence="1" type="ORF">R1flu_006540</name>
</gene>
<evidence type="ECO:0000313" key="2">
    <source>
        <dbReference type="Proteomes" id="UP001605036"/>
    </source>
</evidence>
<evidence type="ECO:0008006" key="3">
    <source>
        <dbReference type="Google" id="ProtNLM"/>
    </source>
</evidence>
<dbReference type="EMBL" id="JBHFFA010000003">
    <property type="protein sequence ID" value="KAL2635061.1"/>
    <property type="molecule type" value="Genomic_DNA"/>
</dbReference>
<sequence>MAVTVGKWRPAQDQALGLEILRRAFFMGECTANMKVSNEPCCRCKQAAETILHLFYDCINSQDRWCQLQERVLANRAGFKVPHDLLDIVDEALSSKKHGGSLIYILYSITNSIWMDRNQTYFRNQPQTTPLFISLEQARVEITANFSKESSNTCWMQGLKALRELNDLLEIPLDQMAQLTDRSVNAGGRT</sequence>
<dbReference type="AlphaFoldDB" id="A0ABD1YWY5"/>
<comment type="caution">
    <text evidence="1">The sequence shown here is derived from an EMBL/GenBank/DDBJ whole genome shotgun (WGS) entry which is preliminary data.</text>
</comment>
<keyword evidence="2" id="KW-1185">Reference proteome</keyword>
<reference evidence="1 2" key="1">
    <citation type="submission" date="2024-09" db="EMBL/GenBank/DDBJ databases">
        <title>Chromosome-scale assembly of Riccia fluitans.</title>
        <authorList>
            <person name="Paukszto L."/>
            <person name="Sawicki J."/>
            <person name="Karawczyk K."/>
            <person name="Piernik-Szablinska J."/>
            <person name="Szczecinska M."/>
            <person name="Mazdziarz M."/>
        </authorList>
    </citation>
    <scope>NUCLEOTIDE SEQUENCE [LARGE SCALE GENOMIC DNA]</scope>
    <source>
        <strain evidence="1">Rf_01</strain>
        <tissue evidence="1">Aerial parts of the thallus</tissue>
    </source>
</reference>
<protein>
    <recommendedName>
        <fullName evidence="3">Reverse transcriptase zinc-binding domain-containing protein</fullName>
    </recommendedName>
</protein>
<organism evidence="1 2">
    <name type="scientific">Riccia fluitans</name>
    <dbReference type="NCBI Taxonomy" id="41844"/>
    <lineage>
        <taxon>Eukaryota</taxon>
        <taxon>Viridiplantae</taxon>
        <taxon>Streptophyta</taxon>
        <taxon>Embryophyta</taxon>
        <taxon>Marchantiophyta</taxon>
        <taxon>Marchantiopsida</taxon>
        <taxon>Marchantiidae</taxon>
        <taxon>Marchantiales</taxon>
        <taxon>Ricciaceae</taxon>
        <taxon>Riccia</taxon>
    </lineage>
</organism>
<proteinExistence type="predicted"/>
<dbReference type="Proteomes" id="UP001605036">
    <property type="component" value="Unassembled WGS sequence"/>
</dbReference>